<dbReference type="Proteomes" id="UP001596353">
    <property type="component" value="Unassembled WGS sequence"/>
</dbReference>
<organism evidence="12 13">
    <name type="scientific">Sulfitobacter porphyrae</name>
    <dbReference type="NCBI Taxonomy" id="1246864"/>
    <lineage>
        <taxon>Bacteria</taxon>
        <taxon>Pseudomonadati</taxon>
        <taxon>Pseudomonadota</taxon>
        <taxon>Alphaproteobacteria</taxon>
        <taxon>Rhodobacterales</taxon>
        <taxon>Roseobacteraceae</taxon>
        <taxon>Sulfitobacter</taxon>
    </lineage>
</organism>
<keyword evidence="8 11" id="KW-0472">Membrane</keyword>
<feature type="transmembrane region" description="Helical" evidence="11">
    <location>
        <begin position="66"/>
        <end position="83"/>
    </location>
</feature>
<accession>A0ABW2B7L6</accession>
<evidence type="ECO:0000256" key="9">
    <source>
        <dbReference type="ARBA" id="ARBA00025439"/>
    </source>
</evidence>
<gene>
    <name evidence="12" type="ORF">ACFQFQ_23085</name>
</gene>
<keyword evidence="6 11" id="KW-0812">Transmembrane</keyword>
<evidence type="ECO:0000256" key="5">
    <source>
        <dbReference type="ARBA" id="ARBA00022519"/>
    </source>
</evidence>
<comment type="function">
    <text evidence="9">Part of the ABC transporter complex LsrABCD involved in autoinducer 2 (AI-2) import. Probably responsible for the translocation of the substrate across the membrane.</text>
</comment>
<keyword evidence="13" id="KW-1185">Reference proteome</keyword>
<evidence type="ECO:0000256" key="10">
    <source>
        <dbReference type="ARBA" id="ARBA00039381"/>
    </source>
</evidence>
<proteinExistence type="predicted"/>
<keyword evidence="5" id="KW-0997">Cell inner membrane</keyword>
<reference evidence="13" key="1">
    <citation type="journal article" date="2019" name="Int. J. Syst. Evol. Microbiol.">
        <title>The Global Catalogue of Microorganisms (GCM) 10K type strain sequencing project: providing services to taxonomists for standard genome sequencing and annotation.</title>
        <authorList>
            <consortium name="The Broad Institute Genomics Platform"/>
            <consortium name="The Broad Institute Genome Sequencing Center for Infectious Disease"/>
            <person name="Wu L."/>
            <person name="Ma J."/>
        </authorList>
    </citation>
    <scope>NUCLEOTIDE SEQUENCE [LARGE SCALE GENOMIC DNA]</scope>
    <source>
        <strain evidence="13">CCUG 66188</strain>
    </source>
</reference>
<name>A0ABW2B7L6_9RHOB</name>
<evidence type="ECO:0000256" key="7">
    <source>
        <dbReference type="ARBA" id="ARBA00022989"/>
    </source>
</evidence>
<keyword evidence="7 11" id="KW-1133">Transmembrane helix</keyword>
<comment type="subunit">
    <text evidence="2">The complex is composed of two ATP-binding proteins (LsrA), two transmembrane proteins (LsrC and LsrD) and a solute-binding protein (LsrB).</text>
</comment>
<comment type="subcellular location">
    <subcellularLocation>
        <location evidence="1">Cell membrane</location>
        <topology evidence="1">Multi-pass membrane protein</topology>
    </subcellularLocation>
</comment>
<evidence type="ECO:0000256" key="3">
    <source>
        <dbReference type="ARBA" id="ARBA00022448"/>
    </source>
</evidence>
<keyword evidence="4" id="KW-1003">Cell membrane</keyword>
<feature type="transmembrane region" description="Helical" evidence="11">
    <location>
        <begin position="148"/>
        <end position="168"/>
    </location>
</feature>
<dbReference type="InterPro" id="IPR001851">
    <property type="entry name" value="ABC_transp_permease"/>
</dbReference>
<evidence type="ECO:0000256" key="4">
    <source>
        <dbReference type="ARBA" id="ARBA00022475"/>
    </source>
</evidence>
<evidence type="ECO:0000256" key="1">
    <source>
        <dbReference type="ARBA" id="ARBA00004651"/>
    </source>
</evidence>
<feature type="transmembrane region" description="Helical" evidence="11">
    <location>
        <begin position="95"/>
        <end position="113"/>
    </location>
</feature>
<dbReference type="PANTHER" id="PTHR32196:SF71">
    <property type="entry name" value="AUTOINDUCER 2 IMPORT SYSTEM PERMEASE PROTEIN LSRD"/>
    <property type="match status" value="1"/>
</dbReference>
<dbReference type="PANTHER" id="PTHR32196">
    <property type="entry name" value="ABC TRANSPORTER PERMEASE PROTEIN YPHD-RELATED-RELATED"/>
    <property type="match status" value="1"/>
</dbReference>
<evidence type="ECO:0000313" key="13">
    <source>
        <dbReference type="Proteomes" id="UP001596353"/>
    </source>
</evidence>
<evidence type="ECO:0000313" key="12">
    <source>
        <dbReference type="EMBL" id="MFC6761705.1"/>
    </source>
</evidence>
<feature type="transmembrane region" description="Helical" evidence="11">
    <location>
        <begin position="14"/>
        <end position="35"/>
    </location>
</feature>
<evidence type="ECO:0000256" key="2">
    <source>
        <dbReference type="ARBA" id="ARBA00011262"/>
    </source>
</evidence>
<keyword evidence="3" id="KW-0813">Transport</keyword>
<sequence>MISQEFTGLLRERIGFLPISIFVLLGVAIAFDFWLHRTRSGLEAKAVGFREVAAQRNGVRVDRVHVRAYVLAALMATVAGFFLGSEVGVGAPTVGANYALTSIAAAVLGGAALSGGRGSFVGALFGALFFALMVNVITLLGLSTSFGIIASGAMTLFAIFLYSGLGEVETLMQSALRRRKVIRATKRSTA</sequence>
<comment type="caution">
    <text evidence="12">The sequence shown here is derived from an EMBL/GenBank/DDBJ whole genome shotgun (WGS) entry which is preliminary data.</text>
</comment>
<dbReference type="Pfam" id="PF02653">
    <property type="entry name" value="BPD_transp_2"/>
    <property type="match status" value="1"/>
</dbReference>
<evidence type="ECO:0000256" key="11">
    <source>
        <dbReference type="SAM" id="Phobius"/>
    </source>
</evidence>
<feature type="transmembrane region" description="Helical" evidence="11">
    <location>
        <begin position="120"/>
        <end position="142"/>
    </location>
</feature>
<evidence type="ECO:0000256" key="8">
    <source>
        <dbReference type="ARBA" id="ARBA00023136"/>
    </source>
</evidence>
<dbReference type="EMBL" id="JBHSWG010000003">
    <property type="protein sequence ID" value="MFC6761705.1"/>
    <property type="molecule type" value="Genomic_DNA"/>
</dbReference>
<evidence type="ECO:0000256" key="6">
    <source>
        <dbReference type="ARBA" id="ARBA00022692"/>
    </source>
</evidence>
<protein>
    <recommendedName>
        <fullName evidence="10">Autoinducer 2 import system permease protein LsrD</fullName>
    </recommendedName>
</protein>